<keyword evidence="4" id="KW-0238">DNA-binding</keyword>
<dbReference type="GO" id="GO:0005656">
    <property type="term" value="C:nuclear pre-replicative complex"/>
    <property type="evidence" value="ECO:0007669"/>
    <property type="project" value="TreeGrafter"/>
</dbReference>
<evidence type="ECO:0000256" key="1">
    <source>
        <dbReference type="ARBA" id="ARBA00004123"/>
    </source>
</evidence>
<evidence type="ECO:0000313" key="9">
    <source>
        <dbReference type="EMBL" id="CAF0811131.1"/>
    </source>
</evidence>
<evidence type="ECO:0008006" key="12">
    <source>
        <dbReference type="Google" id="ProtNLM"/>
    </source>
</evidence>
<name>A0A813TAF1_ADIRI</name>
<evidence type="ECO:0000259" key="8">
    <source>
        <dbReference type="Pfam" id="PF18137"/>
    </source>
</evidence>
<evidence type="ECO:0000256" key="6">
    <source>
        <dbReference type="SAM" id="MobiDB-lite"/>
    </source>
</evidence>
<dbReference type="GO" id="GO:0031261">
    <property type="term" value="C:DNA replication preinitiation complex"/>
    <property type="evidence" value="ECO:0007669"/>
    <property type="project" value="TreeGrafter"/>
</dbReference>
<dbReference type="Pfam" id="PF18137">
    <property type="entry name" value="WHD_ORC"/>
    <property type="match status" value="1"/>
</dbReference>
<evidence type="ECO:0000313" key="10">
    <source>
        <dbReference type="EMBL" id="CAF0844867.1"/>
    </source>
</evidence>
<evidence type="ECO:0000313" key="11">
    <source>
        <dbReference type="Proteomes" id="UP000663828"/>
    </source>
</evidence>
<dbReference type="AlphaFoldDB" id="A0A813TAF1"/>
<evidence type="ECO:0000259" key="7">
    <source>
        <dbReference type="Pfam" id="PF07034"/>
    </source>
</evidence>
<sequence length="544" mass="62928">MDTTVEVHSITRSTQRSTSKKPHEKLDLTRIDHITNVITNVKSQLHARLVTSVLDIMKKNEKFRRITQRCFEHIPVMALCMDSNISEHSHLFDELQEQVAGKFHSIIVKLRNPEQYSSIHNILKMAKTELNKFYPDKDNENKNVFFQLSKFVSNYNELKESEKRSLIFIIPEFESINISIFENLITLLSLQIKFISISFILGLSGGEHSLQRLVSSRIASKLSIDTIYDSSARKYYEYIIKSLFLSDNDPKKQFPITAEQLQFVDNGYFETFSLAWLEHALKFIAFSETNTPPTHSLNICLFNAVYVSCNQLPNYPLGRYRSSFYGSYLSNSPVFNELTLSVNSSTTYQLETCLNSFIEHSCNENSLCKKYSQLAKKILIEQQQQIADDSQALSNTLRSVGDRKLNRYREQVFIWLKQICEEFISSNAHSTTKITDYLLQERLTPMTRATFIRELTETNNCKQAQTPDLALLFRIYTESGTKIPLSDWFESFATMVEEREVLDNDADKSILARFVHGLAELDYLGFTKTSLQRSYHATKLTWDT</sequence>
<dbReference type="GO" id="GO:0003688">
    <property type="term" value="F:DNA replication origin binding"/>
    <property type="evidence" value="ECO:0007669"/>
    <property type="project" value="TreeGrafter"/>
</dbReference>
<feature type="region of interest" description="Disordered" evidence="6">
    <location>
        <begin position="1"/>
        <end position="23"/>
    </location>
</feature>
<evidence type="ECO:0000256" key="2">
    <source>
        <dbReference type="ARBA" id="ARBA00010977"/>
    </source>
</evidence>
<protein>
    <recommendedName>
        <fullName evidence="12">Origin recognition complex subunit 3</fullName>
    </recommendedName>
</protein>
<keyword evidence="3" id="KW-0235">DNA replication</keyword>
<dbReference type="Pfam" id="PF07034">
    <property type="entry name" value="ORC3_N"/>
    <property type="match status" value="1"/>
</dbReference>
<reference evidence="9" key="1">
    <citation type="submission" date="2021-02" db="EMBL/GenBank/DDBJ databases">
        <authorList>
            <person name="Nowell W R."/>
        </authorList>
    </citation>
    <scope>NUCLEOTIDE SEQUENCE</scope>
</reference>
<evidence type="ECO:0000256" key="4">
    <source>
        <dbReference type="ARBA" id="ARBA00023125"/>
    </source>
</evidence>
<dbReference type="OrthoDB" id="10265211at2759"/>
<feature type="domain" description="Origin recognition complex subunit 3 N-terminal" evidence="7">
    <location>
        <begin position="33"/>
        <end position="248"/>
    </location>
</feature>
<dbReference type="Proteomes" id="UP000663828">
    <property type="component" value="Unassembled WGS sequence"/>
</dbReference>
<dbReference type="GO" id="GO:0006270">
    <property type="term" value="P:DNA replication initiation"/>
    <property type="evidence" value="ECO:0007669"/>
    <property type="project" value="TreeGrafter"/>
</dbReference>
<dbReference type="InterPro" id="IPR045667">
    <property type="entry name" value="ORC3_N"/>
</dbReference>
<dbReference type="EMBL" id="CAJNOJ010000021">
    <property type="protein sequence ID" value="CAF0844867.1"/>
    <property type="molecule type" value="Genomic_DNA"/>
</dbReference>
<dbReference type="Proteomes" id="UP000663852">
    <property type="component" value="Unassembled WGS sequence"/>
</dbReference>
<dbReference type="PANTHER" id="PTHR12748:SF0">
    <property type="entry name" value="ORIGIN RECOGNITION COMPLEX SUBUNIT 3"/>
    <property type="match status" value="1"/>
</dbReference>
<dbReference type="InterPro" id="IPR040855">
    <property type="entry name" value="ORC_WH_C"/>
</dbReference>
<dbReference type="EMBL" id="CAJNOR010000133">
    <property type="protein sequence ID" value="CAF0811131.1"/>
    <property type="molecule type" value="Genomic_DNA"/>
</dbReference>
<proteinExistence type="inferred from homology"/>
<organism evidence="9 11">
    <name type="scientific">Adineta ricciae</name>
    <name type="common">Rotifer</name>
    <dbReference type="NCBI Taxonomy" id="249248"/>
    <lineage>
        <taxon>Eukaryota</taxon>
        <taxon>Metazoa</taxon>
        <taxon>Spiralia</taxon>
        <taxon>Gnathifera</taxon>
        <taxon>Rotifera</taxon>
        <taxon>Eurotatoria</taxon>
        <taxon>Bdelloidea</taxon>
        <taxon>Adinetida</taxon>
        <taxon>Adinetidae</taxon>
        <taxon>Adineta</taxon>
    </lineage>
</organism>
<gene>
    <name evidence="10" type="ORF">EDS130_LOCUS7013</name>
    <name evidence="9" type="ORF">XAT740_LOCUS3469</name>
</gene>
<comment type="similarity">
    <text evidence="2">Belongs to the ORC3 family.</text>
</comment>
<keyword evidence="11" id="KW-1185">Reference proteome</keyword>
<keyword evidence="5" id="KW-0539">Nucleus</keyword>
<accession>A0A813TAF1</accession>
<comment type="subcellular location">
    <subcellularLocation>
        <location evidence="1">Nucleus</location>
    </subcellularLocation>
</comment>
<dbReference type="GO" id="GO:0005664">
    <property type="term" value="C:nuclear origin of replication recognition complex"/>
    <property type="evidence" value="ECO:0007669"/>
    <property type="project" value="InterPro"/>
</dbReference>
<comment type="caution">
    <text evidence="9">The sequence shown here is derived from an EMBL/GenBank/DDBJ whole genome shotgun (WGS) entry which is preliminary data.</text>
</comment>
<evidence type="ECO:0000256" key="3">
    <source>
        <dbReference type="ARBA" id="ARBA00022705"/>
    </source>
</evidence>
<dbReference type="InterPro" id="IPR020795">
    <property type="entry name" value="ORC3"/>
</dbReference>
<dbReference type="PANTHER" id="PTHR12748">
    <property type="entry name" value="ORIGIN RECOGNITION COMPLEX SUBUNIT 3"/>
    <property type="match status" value="1"/>
</dbReference>
<feature type="domain" description="Origin recognition complex subunit 3 winged helix C-terminal" evidence="8">
    <location>
        <begin position="457"/>
        <end position="542"/>
    </location>
</feature>
<evidence type="ECO:0000256" key="5">
    <source>
        <dbReference type="ARBA" id="ARBA00023242"/>
    </source>
</evidence>